<evidence type="ECO:0000313" key="3">
    <source>
        <dbReference type="Proteomes" id="UP000299102"/>
    </source>
</evidence>
<dbReference type="EMBL" id="BGZK01000346">
    <property type="protein sequence ID" value="GBP38303.1"/>
    <property type="molecule type" value="Genomic_DNA"/>
</dbReference>
<protein>
    <submittedName>
        <fullName evidence="2">Uncharacterized protein</fullName>
    </submittedName>
</protein>
<keyword evidence="3" id="KW-1185">Reference proteome</keyword>
<dbReference type="AlphaFoldDB" id="A0A4C1VI22"/>
<name>A0A4C1VI22_EUMVA</name>
<comment type="caution">
    <text evidence="2">The sequence shown here is derived from an EMBL/GenBank/DDBJ whole genome shotgun (WGS) entry which is preliminary data.</text>
</comment>
<evidence type="ECO:0000256" key="1">
    <source>
        <dbReference type="SAM" id="MobiDB-lite"/>
    </source>
</evidence>
<feature type="region of interest" description="Disordered" evidence="1">
    <location>
        <begin position="50"/>
        <end position="75"/>
    </location>
</feature>
<gene>
    <name evidence="2" type="ORF">EVAR_29247_1</name>
</gene>
<sequence length="198" mass="22550">MRRNVSIANSNDAKFQVHPTYSFADLVMSRVATDENIDLACRRTYYNRTTTTTAKRERSDKKRAHRIEPPRSPQANIAFSPRLGAGVLLFTYCFTRRFQEIKLERGNIFQALKLKTSPLSGLLQEDANGLLRVSYIKYAHPHRTWSWTPYRTSQGMPAELIDLLARGRRGNVYRTSALSPSLTPGAPTSLLDLQLTYI</sequence>
<proteinExistence type="predicted"/>
<organism evidence="2 3">
    <name type="scientific">Eumeta variegata</name>
    <name type="common">Bagworm moth</name>
    <name type="synonym">Eumeta japonica</name>
    <dbReference type="NCBI Taxonomy" id="151549"/>
    <lineage>
        <taxon>Eukaryota</taxon>
        <taxon>Metazoa</taxon>
        <taxon>Ecdysozoa</taxon>
        <taxon>Arthropoda</taxon>
        <taxon>Hexapoda</taxon>
        <taxon>Insecta</taxon>
        <taxon>Pterygota</taxon>
        <taxon>Neoptera</taxon>
        <taxon>Endopterygota</taxon>
        <taxon>Lepidoptera</taxon>
        <taxon>Glossata</taxon>
        <taxon>Ditrysia</taxon>
        <taxon>Tineoidea</taxon>
        <taxon>Psychidae</taxon>
        <taxon>Oiketicinae</taxon>
        <taxon>Eumeta</taxon>
    </lineage>
</organism>
<dbReference type="Proteomes" id="UP000299102">
    <property type="component" value="Unassembled WGS sequence"/>
</dbReference>
<reference evidence="2 3" key="1">
    <citation type="journal article" date="2019" name="Commun. Biol.">
        <title>The bagworm genome reveals a unique fibroin gene that provides high tensile strength.</title>
        <authorList>
            <person name="Kono N."/>
            <person name="Nakamura H."/>
            <person name="Ohtoshi R."/>
            <person name="Tomita M."/>
            <person name="Numata K."/>
            <person name="Arakawa K."/>
        </authorList>
    </citation>
    <scope>NUCLEOTIDE SEQUENCE [LARGE SCALE GENOMIC DNA]</scope>
</reference>
<accession>A0A4C1VI22</accession>
<evidence type="ECO:0000313" key="2">
    <source>
        <dbReference type="EMBL" id="GBP38303.1"/>
    </source>
</evidence>